<dbReference type="SMART" id="SM00240">
    <property type="entry name" value="FHA"/>
    <property type="match status" value="1"/>
</dbReference>
<sequence>MGEGYGASLSRCNDLVPQARRPHAHYRSLLLSVASCSVLAPPTAGAVVSGSTGELPERFWPLVFWTLVSGLLIPRSSLCFCSWRSPVRLQVSFRASWPGATAAGRPELAQLRRKVEKLERELRSCKRQVREIEKLLHHTERLYQNAESNNQELRTQVEELSKILQRGRNEDNKKSDVEVQTENHAPWSISDYYYQTYYNDVSLPGKVTELSDQQDQDIETSTLNSKDHLQIENDAYPGTDKTENVKCRQVDHFASNSQEPASALATEDTSLEGSSLAESLRAAAEAAVSQTGFSYDENTGLYFDHSTGFYYDSENQLYYDPSTGIYYYCDVESGRYQFHSRVDLQPYQTSSTKQSKDKKLKKKRKDPDSSATNEEKDLNSEDQKAFSVEHTSCNEEENTANMKKKAKIGIHHKNSLPKFTVPASGNTIESPLHEDISNSTSFKDEKIMETDSEPEEGEITDSQTEDSYDEDITSEGNVTAEDSEDEDEDKIWPPCIRVIVIRSPVLQTGSLFIITAVNPATIGREKDMEHTLRIPEVGVSKFHAEIYFDHDLQSYVLVDQGSQNGTVVNGKQILQPKTKCDPYVLEHGDEVKIGETVLSFHIHPGSDTCDGCEPGQVRAHLRLDKKDEFFVGPTLSKEEKELERRKELKKIRVKYGLQNTEYEDEKTLKNPKYKDRAGKRREQIGSEGTFQRDDAPASVHSEITDSNKGRKMLEKMGWKKGEGLGKDGGGMKTPIQLQLRRTHAGLGTGKPSSIEDVHLLQNKNKKNWDKARERFTENFPETKPQKDDPGTMPWVKGTLE</sequence>
<dbReference type="Proteomes" id="UP000009130">
    <property type="component" value="Chromosome 6"/>
</dbReference>
<evidence type="ECO:0000256" key="11">
    <source>
        <dbReference type="ARBA" id="ARBA00053945"/>
    </source>
</evidence>
<feature type="region of interest" description="Disordered" evidence="16">
    <location>
        <begin position="346"/>
        <end position="400"/>
    </location>
</feature>
<dbReference type="FunFam" id="2.60.200.20:FF:000016">
    <property type="entry name" value="Angiogenic factor with G patch and FHA domains 1"/>
    <property type="match status" value="1"/>
</dbReference>
<dbReference type="GO" id="GO:0045766">
    <property type="term" value="P:positive regulation of angiogenesis"/>
    <property type="evidence" value="ECO:0007669"/>
    <property type="project" value="TreeGrafter"/>
</dbReference>
<feature type="compositionally biased region" description="Basic and acidic residues" evidence="16">
    <location>
        <begin position="365"/>
        <end position="384"/>
    </location>
</feature>
<dbReference type="Pfam" id="PF17780">
    <property type="entry name" value="OCRE"/>
    <property type="match status" value="1"/>
</dbReference>
<dbReference type="GO" id="GO:0001525">
    <property type="term" value="P:angiogenesis"/>
    <property type="evidence" value="ECO:0007669"/>
    <property type="project" value="UniProtKB-KW"/>
</dbReference>
<keyword evidence="9" id="KW-0007">Acetylation</keyword>
<keyword evidence="4" id="KW-0963">Cytoplasm</keyword>
<proteinExistence type="predicted"/>
<protein>
    <recommendedName>
        <fullName evidence="13">Angiogenic factor with G patch and FHA domains 1</fullName>
    </recommendedName>
    <alternativeName>
        <fullName evidence="14">Angiogenic factor VG5Q</fullName>
    </alternativeName>
</protein>
<evidence type="ECO:0000256" key="3">
    <source>
        <dbReference type="ARBA" id="ARBA00022473"/>
    </source>
</evidence>
<dbReference type="eggNOG" id="KOG0154">
    <property type="taxonomic scope" value="Eukaryota"/>
</dbReference>
<keyword evidence="3" id="KW-0217">Developmental protein</keyword>
<keyword evidence="10 15" id="KW-0175">Coiled coil</keyword>
<comment type="subunit">
    <text evidence="12">Interacts with the secreted angiogenic factor TNFSF12.</text>
</comment>
<evidence type="ECO:0000256" key="16">
    <source>
        <dbReference type="SAM" id="MobiDB-lite"/>
    </source>
</evidence>
<feature type="domain" description="FHA" evidence="17">
    <location>
        <begin position="520"/>
        <end position="573"/>
    </location>
</feature>
<evidence type="ECO:0000256" key="13">
    <source>
        <dbReference type="ARBA" id="ARBA00067796"/>
    </source>
</evidence>
<dbReference type="PROSITE" id="PS50006">
    <property type="entry name" value="FHA_DOMAIN"/>
    <property type="match status" value="1"/>
</dbReference>
<evidence type="ECO:0000256" key="1">
    <source>
        <dbReference type="ARBA" id="ARBA00004496"/>
    </source>
</evidence>
<feature type="compositionally biased region" description="Basic and acidic residues" evidence="16">
    <location>
        <begin position="674"/>
        <end position="695"/>
    </location>
</feature>
<evidence type="ECO:0000259" key="18">
    <source>
        <dbReference type="PROSITE" id="PS50174"/>
    </source>
</evidence>
<evidence type="ECO:0000256" key="5">
    <source>
        <dbReference type="ARBA" id="ARBA00022525"/>
    </source>
</evidence>
<keyword evidence="8" id="KW-0221">Differentiation</keyword>
<feature type="region of interest" description="Disordered" evidence="16">
    <location>
        <begin position="674"/>
        <end position="703"/>
    </location>
</feature>
<dbReference type="InterPro" id="IPR035624">
    <property type="entry name" value="AGGF1_OCRE"/>
</dbReference>
<dbReference type="Pfam" id="PF01585">
    <property type="entry name" value="G-patch"/>
    <property type="match status" value="1"/>
</dbReference>
<accession>G7P7S7</accession>
<evidence type="ECO:0000256" key="12">
    <source>
        <dbReference type="ARBA" id="ARBA00062654"/>
    </source>
</evidence>
<feature type="compositionally biased region" description="Basic and acidic residues" evidence="16">
    <location>
        <begin position="431"/>
        <end position="449"/>
    </location>
</feature>
<evidence type="ECO:0000256" key="8">
    <source>
        <dbReference type="ARBA" id="ARBA00022782"/>
    </source>
</evidence>
<evidence type="ECO:0000256" key="6">
    <source>
        <dbReference type="ARBA" id="ARBA00022553"/>
    </source>
</evidence>
<dbReference type="SUPFAM" id="SSF49879">
    <property type="entry name" value="SMAD/FHA domain"/>
    <property type="match status" value="1"/>
</dbReference>
<evidence type="ECO:0000256" key="4">
    <source>
        <dbReference type="ARBA" id="ARBA00022490"/>
    </source>
</evidence>
<dbReference type="GO" id="GO:0005737">
    <property type="term" value="C:cytoplasm"/>
    <property type="evidence" value="ECO:0007669"/>
    <property type="project" value="UniProtKB-SubCell"/>
</dbReference>
<dbReference type="InterPro" id="IPR041591">
    <property type="entry name" value="OCRE"/>
</dbReference>
<dbReference type="SMART" id="SM00443">
    <property type="entry name" value="G_patch"/>
    <property type="match status" value="1"/>
</dbReference>
<dbReference type="CDD" id="cd22686">
    <property type="entry name" value="FHA_AGGF1"/>
    <property type="match status" value="1"/>
</dbReference>
<dbReference type="EMBL" id="CM001281">
    <property type="protein sequence ID" value="EHH54348.1"/>
    <property type="molecule type" value="Genomic_DNA"/>
</dbReference>
<feature type="domain" description="G-patch" evidence="18">
    <location>
        <begin position="705"/>
        <end position="751"/>
    </location>
</feature>
<keyword evidence="6" id="KW-0597">Phosphoprotein</keyword>
<dbReference type="Pfam" id="PF00498">
    <property type="entry name" value="FHA"/>
    <property type="match status" value="1"/>
</dbReference>
<evidence type="ECO:0000313" key="19">
    <source>
        <dbReference type="EMBL" id="EHH54348.1"/>
    </source>
</evidence>
<dbReference type="AlphaFoldDB" id="G7P7S7"/>
<organism>
    <name type="scientific">Macaca fascicularis</name>
    <name type="common">Crab-eating macaque</name>
    <name type="synonym">Cynomolgus monkey</name>
    <dbReference type="NCBI Taxonomy" id="9541"/>
    <lineage>
        <taxon>Eukaryota</taxon>
        <taxon>Metazoa</taxon>
        <taxon>Chordata</taxon>
        <taxon>Craniata</taxon>
        <taxon>Vertebrata</taxon>
        <taxon>Euteleostomi</taxon>
        <taxon>Mammalia</taxon>
        <taxon>Eutheria</taxon>
        <taxon>Euarchontoglires</taxon>
        <taxon>Primates</taxon>
        <taxon>Haplorrhini</taxon>
        <taxon>Catarrhini</taxon>
        <taxon>Cercopithecidae</taxon>
        <taxon>Cercopithecinae</taxon>
        <taxon>Macaca</taxon>
    </lineage>
</organism>
<dbReference type="PANTHER" id="PTHR23106">
    <property type="entry name" value="ANGIOGENIC FACTOR WITH G PATCH AND FHA DOMAINS 1"/>
    <property type="match status" value="1"/>
</dbReference>
<dbReference type="InterPro" id="IPR008984">
    <property type="entry name" value="SMAD_FHA_dom_sf"/>
</dbReference>
<comment type="function">
    <text evidence="11">Promotes angiogenesis and the proliferation of endothelial cells. Able to bind to endothelial cells and promote cell proliferation, suggesting that it may act in an autocrine fashion.</text>
</comment>
<dbReference type="GO" id="GO:0005576">
    <property type="term" value="C:extracellular region"/>
    <property type="evidence" value="ECO:0007669"/>
    <property type="project" value="UniProtKB-SubCell"/>
</dbReference>
<feature type="compositionally biased region" description="Basic and acidic residues" evidence="16">
    <location>
        <begin position="766"/>
        <end position="776"/>
    </location>
</feature>
<dbReference type="InterPro" id="IPR000467">
    <property type="entry name" value="G_patch_dom"/>
</dbReference>
<evidence type="ECO:0000256" key="10">
    <source>
        <dbReference type="ARBA" id="ARBA00023054"/>
    </source>
</evidence>
<feature type="compositionally biased region" description="Acidic residues" evidence="16">
    <location>
        <begin position="450"/>
        <end position="473"/>
    </location>
</feature>
<reference evidence="19" key="1">
    <citation type="journal article" date="2011" name="Nat. Biotechnol.">
        <title>Genome sequencing and comparison of two nonhuman primate animal models, the cynomolgus and Chinese rhesus macaques.</title>
        <authorList>
            <person name="Yan G."/>
            <person name="Zhang G."/>
            <person name="Fang X."/>
            <person name="Zhang Y."/>
            <person name="Li C."/>
            <person name="Ling F."/>
            <person name="Cooper D.N."/>
            <person name="Li Q."/>
            <person name="Li Y."/>
            <person name="van Gool A.J."/>
            <person name="Du H."/>
            <person name="Chen J."/>
            <person name="Chen R."/>
            <person name="Zhang P."/>
            <person name="Huang Z."/>
            <person name="Thompson J.R."/>
            <person name="Meng Y."/>
            <person name="Bai Y."/>
            <person name="Wang J."/>
            <person name="Zhuo M."/>
            <person name="Wang T."/>
            <person name="Huang Y."/>
            <person name="Wei L."/>
            <person name="Li J."/>
            <person name="Wang Z."/>
            <person name="Hu H."/>
            <person name="Yang P."/>
            <person name="Le L."/>
            <person name="Stenson P.D."/>
            <person name="Li B."/>
            <person name="Liu X."/>
            <person name="Ball E.V."/>
            <person name="An N."/>
            <person name="Huang Q."/>
            <person name="Zhang Y."/>
            <person name="Fan W."/>
            <person name="Zhang X."/>
            <person name="Li Y."/>
            <person name="Wang W."/>
            <person name="Katze M.G."/>
            <person name="Su B."/>
            <person name="Nielsen R."/>
            <person name="Yang H."/>
            <person name="Wang J."/>
            <person name="Wang X."/>
            <person name="Wang J."/>
        </authorList>
    </citation>
    <scope>NUCLEOTIDE SEQUENCE [LARGE SCALE GENOMIC DNA]</scope>
    <source>
        <strain evidence="19">CE-4</strain>
    </source>
</reference>
<keyword evidence="7" id="KW-0037">Angiogenesis</keyword>
<evidence type="ECO:0000256" key="2">
    <source>
        <dbReference type="ARBA" id="ARBA00004613"/>
    </source>
</evidence>
<feature type="region of interest" description="Disordered" evidence="16">
    <location>
        <begin position="745"/>
        <end position="800"/>
    </location>
</feature>
<feature type="region of interest" description="Disordered" evidence="16">
    <location>
        <begin position="416"/>
        <end position="489"/>
    </location>
</feature>
<dbReference type="GO" id="GO:0030154">
    <property type="term" value="P:cell differentiation"/>
    <property type="evidence" value="ECO:0007669"/>
    <property type="project" value="UniProtKB-KW"/>
</dbReference>
<keyword evidence="5" id="KW-0964">Secreted</keyword>
<evidence type="ECO:0000256" key="14">
    <source>
        <dbReference type="ARBA" id="ARBA00080673"/>
    </source>
</evidence>
<feature type="coiled-coil region" evidence="15">
    <location>
        <begin position="108"/>
        <end position="170"/>
    </location>
</feature>
<dbReference type="CDD" id="cd16164">
    <property type="entry name" value="OCRE_VG5Q"/>
    <property type="match status" value="1"/>
</dbReference>
<dbReference type="InterPro" id="IPR053027">
    <property type="entry name" value="AGGF1"/>
</dbReference>
<gene>
    <name evidence="19" type="ORF">EGM_15168</name>
</gene>
<evidence type="ECO:0000256" key="7">
    <source>
        <dbReference type="ARBA" id="ARBA00022657"/>
    </source>
</evidence>
<dbReference type="Gene3D" id="2.60.200.20">
    <property type="match status" value="1"/>
</dbReference>
<dbReference type="PANTHER" id="PTHR23106:SF24">
    <property type="entry name" value="ANGIOGENIC FACTOR WITH G PATCH AND FHA DOMAINS 1"/>
    <property type="match status" value="1"/>
</dbReference>
<dbReference type="PROSITE" id="PS50174">
    <property type="entry name" value="G_PATCH"/>
    <property type="match status" value="1"/>
</dbReference>
<name>G7P7S7_MACFA</name>
<evidence type="ECO:0000256" key="15">
    <source>
        <dbReference type="SAM" id="Coils"/>
    </source>
</evidence>
<evidence type="ECO:0000256" key="9">
    <source>
        <dbReference type="ARBA" id="ARBA00022990"/>
    </source>
</evidence>
<dbReference type="InterPro" id="IPR000253">
    <property type="entry name" value="FHA_dom"/>
</dbReference>
<evidence type="ECO:0000259" key="17">
    <source>
        <dbReference type="PROSITE" id="PS50006"/>
    </source>
</evidence>
<comment type="subcellular location">
    <subcellularLocation>
        <location evidence="1">Cytoplasm</location>
    </subcellularLocation>
    <subcellularLocation>
        <location evidence="2">Secreted</location>
    </subcellularLocation>
</comment>
<dbReference type="GO" id="GO:0003676">
    <property type="term" value="F:nucleic acid binding"/>
    <property type="evidence" value="ECO:0007669"/>
    <property type="project" value="InterPro"/>
</dbReference>